<feature type="domain" description="Metallo-beta-lactamase" evidence="7">
    <location>
        <begin position="509"/>
        <end position="719"/>
    </location>
</feature>
<comment type="subcellular location">
    <subcellularLocation>
        <location evidence="1">Cell membrane</location>
        <topology evidence="1">Multi-pass membrane protein</topology>
    </subcellularLocation>
</comment>
<keyword evidence="3 6" id="KW-0812">Transmembrane</keyword>
<feature type="transmembrane region" description="Helical" evidence="6">
    <location>
        <begin position="44"/>
        <end position="63"/>
    </location>
</feature>
<dbReference type="Proteomes" id="UP000053681">
    <property type="component" value="Unassembled WGS sequence"/>
</dbReference>
<dbReference type="InterPro" id="IPR035681">
    <property type="entry name" value="ComA-like_MBL"/>
</dbReference>
<keyword evidence="5 6" id="KW-0472">Membrane</keyword>
<dbReference type="GO" id="GO:0005886">
    <property type="term" value="C:plasma membrane"/>
    <property type="evidence" value="ECO:0007669"/>
    <property type="project" value="UniProtKB-SubCell"/>
</dbReference>
<dbReference type="InterPro" id="IPR036866">
    <property type="entry name" value="RibonucZ/Hydroxyglut_hydro"/>
</dbReference>
<evidence type="ECO:0000313" key="9">
    <source>
        <dbReference type="Proteomes" id="UP000053681"/>
    </source>
</evidence>
<evidence type="ECO:0000256" key="5">
    <source>
        <dbReference type="ARBA" id="ARBA00023136"/>
    </source>
</evidence>
<dbReference type="Pfam" id="PF03772">
    <property type="entry name" value="Competence"/>
    <property type="match status" value="1"/>
</dbReference>
<dbReference type="Pfam" id="PF00753">
    <property type="entry name" value="Lactamase_B"/>
    <property type="match status" value="1"/>
</dbReference>
<feature type="transmembrane region" description="Helical" evidence="6">
    <location>
        <begin position="305"/>
        <end position="323"/>
    </location>
</feature>
<dbReference type="Gene3D" id="3.60.15.10">
    <property type="entry name" value="Ribonuclease Z/Hydroxyacylglutathione hydrolase-like"/>
    <property type="match status" value="1"/>
</dbReference>
<dbReference type="SMART" id="SM00849">
    <property type="entry name" value="Lactamase_B"/>
    <property type="match status" value="1"/>
</dbReference>
<name>A0A0V8JJ74_9BACI</name>
<dbReference type="Pfam" id="PF13567">
    <property type="entry name" value="DUF4131"/>
    <property type="match status" value="1"/>
</dbReference>
<gene>
    <name evidence="8" type="ORF">AS180_15000</name>
</gene>
<evidence type="ECO:0000256" key="3">
    <source>
        <dbReference type="ARBA" id="ARBA00022692"/>
    </source>
</evidence>
<evidence type="ECO:0000259" key="7">
    <source>
        <dbReference type="SMART" id="SM00849"/>
    </source>
</evidence>
<feature type="transmembrane region" description="Helical" evidence="6">
    <location>
        <begin position="230"/>
        <end position="253"/>
    </location>
</feature>
<reference evidence="8 9" key="1">
    <citation type="submission" date="2015-11" db="EMBL/GenBank/DDBJ databases">
        <title>Bacillus caseinolyticus sp nov.</title>
        <authorList>
            <person name="Dastager S.G."/>
            <person name="Mawlankar R."/>
        </authorList>
    </citation>
    <scope>NUCLEOTIDE SEQUENCE [LARGE SCALE GENOMIC DNA]</scope>
    <source>
        <strain evidence="8 9">SGD-V-76</strain>
    </source>
</reference>
<dbReference type="InterPro" id="IPR052159">
    <property type="entry name" value="Competence_DNA_uptake"/>
</dbReference>
<evidence type="ECO:0000256" key="1">
    <source>
        <dbReference type="ARBA" id="ARBA00004651"/>
    </source>
</evidence>
<dbReference type="NCBIfam" id="TIGR00361">
    <property type="entry name" value="ComEC_Rec2"/>
    <property type="match status" value="1"/>
</dbReference>
<sequence>MKGFYLYIAVSSMLTMFLAYHLSWITFVFALSYAVFLYLKCPPYVFVLCVLVGGFSFGLFYLFSLHHQTSISSNQTIFTGQIASIPDIDGSQVRFFFSTQGEDISVTYYMKNESEVKQIQNLTIYDQCMLKGKLSSFEEGRNPNAFNYKAYMNTQRIHWNLKASTFTTSLCQPPKRLSLIQSLSTYRQKGIDYLKQTVPQPASSFMQALIYGERNQIDSDLLQLYQSFGLIHLLAISGLHVGLMTFMFFYILIRVGVTRQLAINILLVTLPLYAIIAGGAPSVIRAVLMSMLALISMQYQKKISLTDSIAIAFLLMVVVNPFYILQVGFQLSFVVTLFIALSTQIILKRITSTIAQLLMVSLVAQLGSLPLLLFYFYEISLLSLPLNMIYVPFFSTVILPLCLFTFIASFFFSPIGTIGQWLLNNILLLSEWFLKLLHDVSPVFLITTGKLSLWVVGLFYIGIYGVLWSMENKKYTSFFSIVTVLMFVVQCLFPYVNPYGKVTMIDVGQGDSLLIELPYRQGIYLIDTGGSVPFFSEDWQVRRDLFDVGRDVIMPVLKSKGIRKVDKLLITHGDYDHGGSASTLLNQVKIEQVVLGKKKQFTDLEQDIIKQARKANSEISYVQKGDHWKQGDISFYILSPTGSETTSNNSSIVLFTEFGGLNWLFTGDLEEAGENEILRIIPSLQADVLKIAHHGSKSSTSPAFLRALNPKIALISAGKKNRYGHPHEEVVERLQEADVLIYRTDENGAITYTFRKNKGTFYPQLP</sequence>
<dbReference type="EMBL" id="LNQP01000054">
    <property type="protein sequence ID" value="KSU87078.1"/>
    <property type="molecule type" value="Genomic_DNA"/>
</dbReference>
<feature type="transmembrane region" description="Helical" evidence="6">
    <location>
        <begin position="329"/>
        <end position="347"/>
    </location>
</feature>
<dbReference type="CDD" id="cd07731">
    <property type="entry name" value="ComA-like_MBL-fold"/>
    <property type="match status" value="1"/>
</dbReference>
<comment type="caution">
    <text evidence="8">The sequence shown here is derived from an EMBL/GenBank/DDBJ whole genome shotgun (WGS) entry which is preliminary data.</text>
</comment>
<dbReference type="PANTHER" id="PTHR30619">
    <property type="entry name" value="DNA INTERNALIZATION/COMPETENCE PROTEIN COMEC/REC2"/>
    <property type="match status" value="1"/>
</dbReference>
<dbReference type="InterPro" id="IPR025405">
    <property type="entry name" value="DUF4131"/>
</dbReference>
<feature type="transmembrane region" description="Helical" evidence="6">
    <location>
        <begin position="389"/>
        <end position="412"/>
    </location>
</feature>
<evidence type="ECO:0000256" key="6">
    <source>
        <dbReference type="SAM" id="Phobius"/>
    </source>
</evidence>
<protein>
    <recommendedName>
        <fullName evidence="7">Metallo-beta-lactamase domain-containing protein</fullName>
    </recommendedName>
</protein>
<keyword evidence="2" id="KW-1003">Cell membrane</keyword>
<feature type="transmembrane region" description="Helical" evidence="6">
    <location>
        <begin position="265"/>
        <end position="284"/>
    </location>
</feature>
<evidence type="ECO:0000256" key="2">
    <source>
        <dbReference type="ARBA" id="ARBA00022475"/>
    </source>
</evidence>
<dbReference type="AlphaFoldDB" id="A0A0V8JJ74"/>
<evidence type="ECO:0000256" key="4">
    <source>
        <dbReference type="ARBA" id="ARBA00022989"/>
    </source>
</evidence>
<dbReference type="InterPro" id="IPR004797">
    <property type="entry name" value="Competence_ComEC/Rec2"/>
</dbReference>
<feature type="transmembrane region" description="Helical" evidence="6">
    <location>
        <begin position="354"/>
        <end position="377"/>
    </location>
</feature>
<dbReference type="RefSeq" id="WP_062687047.1">
    <property type="nucleotide sequence ID" value="NZ_KQ758669.1"/>
</dbReference>
<keyword evidence="4 6" id="KW-1133">Transmembrane helix</keyword>
<evidence type="ECO:0000313" key="8">
    <source>
        <dbReference type="EMBL" id="KSU87078.1"/>
    </source>
</evidence>
<dbReference type="NCBIfam" id="TIGR00360">
    <property type="entry name" value="ComEC_N-term"/>
    <property type="match status" value="1"/>
</dbReference>
<feature type="transmembrane region" description="Helical" evidence="6">
    <location>
        <begin position="12"/>
        <end position="38"/>
    </location>
</feature>
<dbReference type="GO" id="GO:0030420">
    <property type="term" value="P:establishment of competence for transformation"/>
    <property type="evidence" value="ECO:0007669"/>
    <property type="project" value="InterPro"/>
</dbReference>
<dbReference type="InterPro" id="IPR001279">
    <property type="entry name" value="Metallo-B-lactamas"/>
</dbReference>
<dbReference type="PANTHER" id="PTHR30619:SF1">
    <property type="entry name" value="RECOMBINATION PROTEIN 2"/>
    <property type="match status" value="1"/>
</dbReference>
<feature type="transmembrane region" description="Helical" evidence="6">
    <location>
        <begin position="475"/>
        <end position="496"/>
    </location>
</feature>
<dbReference type="InterPro" id="IPR004477">
    <property type="entry name" value="ComEC_N"/>
</dbReference>
<feature type="transmembrane region" description="Helical" evidence="6">
    <location>
        <begin position="444"/>
        <end position="468"/>
    </location>
</feature>
<proteinExistence type="predicted"/>
<organism evidence="8 9">
    <name type="scientific">Priestia veravalensis</name>
    <dbReference type="NCBI Taxonomy" id="1414648"/>
    <lineage>
        <taxon>Bacteria</taxon>
        <taxon>Bacillati</taxon>
        <taxon>Bacillota</taxon>
        <taxon>Bacilli</taxon>
        <taxon>Bacillales</taxon>
        <taxon>Bacillaceae</taxon>
        <taxon>Priestia</taxon>
    </lineage>
</organism>
<accession>A0A0V8JJ74</accession>
<dbReference type="SUPFAM" id="SSF56281">
    <property type="entry name" value="Metallo-hydrolase/oxidoreductase"/>
    <property type="match status" value="1"/>
</dbReference>
<keyword evidence="9" id="KW-1185">Reference proteome</keyword>